<keyword evidence="2" id="KW-0547">Nucleotide-binding</keyword>
<dbReference type="InterPro" id="IPR006179">
    <property type="entry name" value="5_nucleotidase/apyrase"/>
</dbReference>
<dbReference type="InterPro" id="IPR004843">
    <property type="entry name" value="Calcineurin-like_PHP"/>
</dbReference>
<evidence type="ECO:0000313" key="5">
    <source>
        <dbReference type="Proteomes" id="UP000199634"/>
    </source>
</evidence>
<dbReference type="PRINTS" id="PR01607">
    <property type="entry name" value="APYRASEFAMLY"/>
</dbReference>
<proteinExistence type="inferred from homology"/>
<comment type="similarity">
    <text evidence="1 2">Belongs to the 5'-nucleotidase family.</text>
</comment>
<dbReference type="Gene3D" id="3.60.21.10">
    <property type="match status" value="1"/>
</dbReference>
<dbReference type="EMBL" id="FNXE01000030">
    <property type="protein sequence ID" value="SEH91063.1"/>
    <property type="molecule type" value="Genomic_DNA"/>
</dbReference>
<dbReference type="PANTHER" id="PTHR11575:SF24">
    <property type="entry name" value="5'-NUCLEOTIDASE"/>
    <property type="match status" value="1"/>
</dbReference>
<dbReference type="RefSeq" id="WP_091100142.1">
    <property type="nucleotide sequence ID" value="NZ_FNXE01000030.1"/>
</dbReference>
<evidence type="ECO:0000313" key="4">
    <source>
        <dbReference type="EMBL" id="SEH91063.1"/>
    </source>
</evidence>
<dbReference type="GO" id="GO:0046872">
    <property type="term" value="F:metal ion binding"/>
    <property type="evidence" value="ECO:0007669"/>
    <property type="project" value="InterPro"/>
</dbReference>
<dbReference type="GO" id="GO:0009166">
    <property type="term" value="P:nucleotide catabolic process"/>
    <property type="evidence" value="ECO:0007669"/>
    <property type="project" value="InterPro"/>
</dbReference>
<dbReference type="Pfam" id="PF00149">
    <property type="entry name" value="Metallophos"/>
    <property type="match status" value="1"/>
</dbReference>
<dbReference type="SUPFAM" id="SSF56300">
    <property type="entry name" value="Metallo-dependent phosphatases"/>
    <property type="match status" value="1"/>
</dbReference>
<dbReference type="Proteomes" id="UP000199634">
    <property type="component" value="Unassembled WGS sequence"/>
</dbReference>
<dbReference type="PROSITE" id="PS00785">
    <property type="entry name" value="5_NUCLEOTIDASE_1"/>
    <property type="match status" value="1"/>
</dbReference>
<name>A0A1H6M0W2_9FLAO</name>
<feature type="domain" description="Calcineurin-like phosphoesterase" evidence="3">
    <location>
        <begin position="35"/>
        <end position="253"/>
    </location>
</feature>
<gene>
    <name evidence="4" type="ORF">SAMN02927937_02072</name>
</gene>
<dbReference type="STRING" id="1159016.SAMN02927937_02072"/>
<keyword evidence="2" id="KW-0378">Hydrolase</keyword>
<keyword evidence="5" id="KW-1185">Reference proteome</keyword>
<dbReference type="PANTHER" id="PTHR11575">
    <property type="entry name" value="5'-NUCLEOTIDASE-RELATED"/>
    <property type="match status" value="1"/>
</dbReference>
<evidence type="ECO:0000256" key="1">
    <source>
        <dbReference type="ARBA" id="ARBA00006654"/>
    </source>
</evidence>
<dbReference type="GO" id="GO:0000166">
    <property type="term" value="F:nucleotide binding"/>
    <property type="evidence" value="ECO:0007669"/>
    <property type="project" value="UniProtKB-KW"/>
</dbReference>
<dbReference type="OrthoDB" id="9775118at2"/>
<dbReference type="GO" id="GO:0016788">
    <property type="term" value="F:hydrolase activity, acting on ester bonds"/>
    <property type="evidence" value="ECO:0007669"/>
    <property type="project" value="InterPro"/>
</dbReference>
<evidence type="ECO:0000256" key="2">
    <source>
        <dbReference type="RuleBase" id="RU362119"/>
    </source>
</evidence>
<organism evidence="4 5">
    <name type="scientific">Paenimyroides marinum</name>
    <dbReference type="NCBI Taxonomy" id="1159016"/>
    <lineage>
        <taxon>Bacteria</taxon>
        <taxon>Pseudomonadati</taxon>
        <taxon>Bacteroidota</taxon>
        <taxon>Flavobacteriia</taxon>
        <taxon>Flavobacteriales</taxon>
        <taxon>Flavobacteriaceae</taxon>
        <taxon>Paenimyroides</taxon>
    </lineage>
</organism>
<protein>
    <submittedName>
        <fullName evidence="4">5'-nucleotidase</fullName>
    </submittedName>
</protein>
<dbReference type="CDD" id="cd00845">
    <property type="entry name" value="MPP_UshA_N_like"/>
    <property type="match status" value="1"/>
</dbReference>
<dbReference type="InterPro" id="IPR006146">
    <property type="entry name" value="5'-Nucleotdase_CS"/>
</dbReference>
<dbReference type="PROSITE" id="PS00786">
    <property type="entry name" value="5_NUCLEOTIDASE_2"/>
    <property type="match status" value="1"/>
</dbReference>
<reference evidence="4 5" key="1">
    <citation type="submission" date="2016-10" db="EMBL/GenBank/DDBJ databases">
        <authorList>
            <person name="de Groot N.N."/>
        </authorList>
    </citation>
    <scope>NUCLEOTIDE SEQUENCE [LARGE SCALE GENOMIC DNA]</scope>
    <source>
        <strain evidence="4 5">CGMCC 1.10825</strain>
    </source>
</reference>
<dbReference type="AlphaFoldDB" id="A0A1H6M0W2"/>
<evidence type="ECO:0000259" key="3">
    <source>
        <dbReference type="Pfam" id="PF00149"/>
    </source>
</evidence>
<dbReference type="InterPro" id="IPR029052">
    <property type="entry name" value="Metallo-depent_PP-like"/>
</dbReference>
<accession>A0A1H6M0W2</accession>
<sequence>MKRRDFIIQTSAVTALTLTGFGLSSLGKPNTKRITILHTNDTHSHLDTFPQTDAKFPNQGGAAKRATIFNKIKAENPNTLILDAGDMFQGTPYFNYYGGELEIKIMNMLQYDAGTIGNHEFDNGVNGLAEQIAKADFDIINANYDFTNTLMSGLTKPYNVFIKDGIKIGIFGLGVKLDGLVNKSEYGETVWNHPVEIAQDMTRILKNDLKCDVIICLSHLGYNYGEQSQMVSDLDLAAKTKNIDLIIGGHTHTFLEKPTVVLNAEGKEVIINQVGCYGVRVGQIDFYFDELNNKTTTARVINVK</sequence>